<proteinExistence type="inferred from homology"/>
<dbReference type="EMBL" id="BARS01003857">
    <property type="protein sequence ID" value="GAF69230.1"/>
    <property type="molecule type" value="Genomic_DNA"/>
</dbReference>
<evidence type="ECO:0000256" key="4">
    <source>
        <dbReference type="ARBA" id="ARBA00023180"/>
    </source>
</evidence>
<keyword evidence="2" id="KW-0732">Signal</keyword>
<sequence>MARTNRPNIIFIMSDDHAAHAMSCYNSRVNKTPNLDRIADEGMRLENCFCTNSICTPSRATILTGKYSHINGAITFNPPDPVHATFPQILRNAGYYTAIVGKWHLLTEPAGFDYWNVLPGQGKYFDPDFIEMGRNKAYQGYVTDITMDISLDILRNRPEGQPFCLLCHNRAPHDPWSSDKKHAHLFENEDIPEPLNLFDDYATRSEAIKASKQVIGVGGHTTYEERTGHIKDPVERKKAQYQIYMKSYLRCVASIDDNAGRILDYLDETGLADNTIVIYTSDQGFFLGDHGWYDKRFMYEESLRMPFIVRYPDKIKAHGIDEHLIANIDFAPLFLDYAGIPVPDDMQGHSFRHFLEDSEAPCWRESVYYRYYYSHFGTPAHWGLRTQTHKLIYYHDSDEWELYDLIEDPMEMKGEFRP</sequence>
<dbReference type="Gene3D" id="3.40.720.10">
    <property type="entry name" value="Alkaline Phosphatase, subunit A"/>
    <property type="match status" value="1"/>
</dbReference>
<evidence type="ECO:0000313" key="6">
    <source>
        <dbReference type="EMBL" id="GAF69230.1"/>
    </source>
</evidence>
<evidence type="ECO:0000259" key="5">
    <source>
        <dbReference type="Pfam" id="PF00884"/>
    </source>
</evidence>
<dbReference type="SUPFAM" id="SSF53649">
    <property type="entry name" value="Alkaline phosphatase-like"/>
    <property type="match status" value="1"/>
</dbReference>
<keyword evidence="3" id="KW-0378">Hydrolase</keyword>
<keyword evidence="4" id="KW-0325">Glycoprotein</keyword>
<dbReference type="CDD" id="cd16031">
    <property type="entry name" value="G6S_like"/>
    <property type="match status" value="1"/>
</dbReference>
<dbReference type="PANTHER" id="PTHR43108:SF6">
    <property type="entry name" value="N-SULPHOGLUCOSAMINE SULPHOHYDROLASE"/>
    <property type="match status" value="1"/>
</dbReference>
<comment type="similarity">
    <text evidence="1">Belongs to the sulfatase family.</text>
</comment>
<accession>X0SZI8</accession>
<feature type="non-terminal residue" evidence="6">
    <location>
        <position position="418"/>
    </location>
</feature>
<comment type="caution">
    <text evidence="6">The sequence shown here is derived from an EMBL/GenBank/DDBJ whole genome shotgun (WGS) entry which is preliminary data.</text>
</comment>
<name>X0SZI8_9ZZZZ</name>
<organism evidence="6">
    <name type="scientific">marine sediment metagenome</name>
    <dbReference type="NCBI Taxonomy" id="412755"/>
    <lineage>
        <taxon>unclassified sequences</taxon>
        <taxon>metagenomes</taxon>
        <taxon>ecological metagenomes</taxon>
    </lineage>
</organism>
<evidence type="ECO:0000256" key="1">
    <source>
        <dbReference type="ARBA" id="ARBA00008779"/>
    </source>
</evidence>
<dbReference type="InterPro" id="IPR017850">
    <property type="entry name" value="Alkaline_phosphatase_core_sf"/>
</dbReference>
<dbReference type="PANTHER" id="PTHR43108">
    <property type="entry name" value="N-ACETYLGLUCOSAMINE-6-SULFATASE FAMILY MEMBER"/>
    <property type="match status" value="1"/>
</dbReference>
<dbReference type="PROSITE" id="PS00149">
    <property type="entry name" value="SULFATASE_2"/>
    <property type="match status" value="1"/>
</dbReference>
<dbReference type="PROSITE" id="PS00523">
    <property type="entry name" value="SULFATASE_1"/>
    <property type="match status" value="1"/>
</dbReference>
<evidence type="ECO:0000256" key="3">
    <source>
        <dbReference type="ARBA" id="ARBA00022801"/>
    </source>
</evidence>
<feature type="domain" description="Sulfatase N-terminal" evidence="5">
    <location>
        <begin position="7"/>
        <end position="340"/>
    </location>
</feature>
<protein>
    <recommendedName>
        <fullName evidence="5">Sulfatase N-terminal domain-containing protein</fullName>
    </recommendedName>
</protein>
<dbReference type="InterPro" id="IPR000917">
    <property type="entry name" value="Sulfatase_N"/>
</dbReference>
<evidence type="ECO:0000256" key="2">
    <source>
        <dbReference type="ARBA" id="ARBA00022729"/>
    </source>
</evidence>
<reference evidence="6" key="1">
    <citation type="journal article" date="2014" name="Front. Microbiol.">
        <title>High frequency of phylogenetically diverse reductive dehalogenase-homologous genes in deep subseafloor sedimentary metagenomes.</title>
        <authorList>
            <person name="Kawai M."/>
            <person name="Futagami T."/>
            <person name="Toyoda A."/>
            <person name="Takaki Y."/>
            <person name="Nishi S."/>
            <person name="Hori S."/>
            <person name="Arai W."/>
            <person name="Tsubouchi T."/>
            <person name="Morono Y."/>
            <person name="Uchiyama I."/>
            <person name="Ito T."/>
            <person name="Fujiyama A."/>
            <person name="Inagaki F."/>
            <person name="Takami H."/>
        </authorList>
    </citation>
    <scope>NUCLEOTIDE SEQUENCE</scope>
    <source>
        <strain evidence="6">Expedition CK06-06</strain>
    </source>
</reference>
<dbReference type="Pfam" id="PF00884">
    <property type="entry name" value="Sulfatase"/>
    <property type="match status" value="1"/>
</dbReference>
<dbReference type="AlphaFoldDB" id="X0SZI8"/>
<gene>
    <name evidence="6" type="ORF">S01H1_07483</name>
</gene>
<dbReference type="InterPro" id="IPR024607">
    <property type="entry name" value="Sulfatase_CS"/>
</dbReference>
<dbReference type="GO" id="GO:0016787">
    <property type="term" value="F:hydrolase activity"/>
    <property type="evidence" value="ECO:0007669"/>
    <property type="project" value="UniProtKB-KW"/>
</dbReference>